<comment type="caution">
    <text evidence="5">The sequence shown here is derived from an EMBL/GenBank/DDBJ whole genome shotgun (WGS) entry which is preliminary data.</text>
</comment>
<dbReference type="PANTHER" id="PTHR30408">
    <property type="entry name" value="TYPE-1 RESTRICTION ENZYME ECOKI SPECIFICITY PROTEIN"/>
    <property type="match status" value="1"/>
</dbReference>
<keyword evidence="5" id="KW-0378">Hydrolase</keyword>
<name>A0A3D8I1M6_9HELI</name>
<keyword evidence="3" id="KW-0238">DNA-binding</keyword>
<keyword evidence="2" id="KW-0680">Restriction system</keyword>
<dbReference type="Pfam" id="PF01420">
    <property type="entry name" value="Methylase_S"/>
    <property type="match status" value="1"/>
</dbReference>
<evidence type="ECO:0000256" key="3">
    <source>
        <dbReference type="ARBA" id="ARBA00023125"/>
    </source>
</evidence>
<accession>A0A3D8I1M6</accession>
<dbReference type="GO" id="GO:0004519">
    <property type="term" value="F:endonuclease activity"/>
    <property type="evidence" value="ECO:0007669"/>
    <property type="project" value="UniProtKB-KW"/>
</dbReference>
<sequence>MLQYRISTKVAPPTIVSNTGGANSFAQESCNANTQPINYAIKTLKESFLKTSRLDSEYYQTKYEQNEHLKKSKHYARLGDLVEIKKSIEPGSESYRTSGIPFIRVSNLSHFGINQSEIYLDSADFNEKELKNLYPKKDMILLSKDGSIGLAYCLEKDLECITSGAILHLQIKDKNLILPQYLTLILNSLTTKLQAERDSGGSIIAHWKLDEIKNVLIPILNKQIQQTIESKIIQSFALRTEAKILLEKAKAKVECAIADEL</sequence>
<dbReference type="AlphaFoldDB" id="A0A3D8I1M6"/>
<dbReference type="PANTHER" id="PTHR30408:SF12">
    <property type="entry name" value="TYPE I RESTRICTION ENZYME MJAVIII SPECIFICITY SUBUNIT"/>
    <property type="match status" value="1"/>
</dbReference>
<evidence type="ECO:0000256" key="1">
    <source>
        <dbReference type="ARBA" id="ARBA00010923"/>
    </source>
</evidence>
<evidence type="ECO:0000313" key="6">
    <source>
        <dbReference type="Proteomes" id="UP000256599"/>
    </source>
</evidence>
<proteinExistence type="inferred from homology"/>
<dbReference type="InterPro" id="IPR000055">
    <property type="entry name" value="Restrct_endonuc_typeI_TRD"/>
</dbReference>
<gene>
    <name evidence="5" type="ORF">CQA63_08515</name>
</gene>
<dbReference type="SUPFAM" id="SSF116734">
    <property type="entry name" value="DNA methylase specificity domain"/>
    <property type="match status" value="1"/>
</dbReference>
<keyword evidence="5" id="KW-0540">Nuclease</keyword>
<dbReference type="Proteomes" id="UP000256599">
    <property type="component" value="Unassembled WGS sequence"/>
</dbReference>
<comment type="similarity">
    <text evidence="1">Belongs to the type-I restriction system S methylase family.</text>
</comment>
<dbReference type="Gene3D" id="3.90.220.20">
    <property type="entry name" value="DNA methylase specificity domains"/>
    <property type="match status" value="1"/>
</dbReference>
<protein>
    <submittedName>
        <fullName evidence="5">Restriction endonuclease subunit S</fullName>
    </submittedName>
</protein>
<evidence type="ECO:0000259" key="4">
    <source>
        <dbReference type="Pfam" id="PF01420"/>
    </source>
</evidence>
<dbReference type="InterPro" id="IPR044946">
    <property type="entry name" value="Restrct_endonuc_typeI_TRD_sf"/>
</dbReference>
<dbReference type="InterPro" id="IPR052021">
    <property type="entry name" value="Type-I_RS_S_subunit"/>
</dbReference>
<feature type="domain" description="Type I restriction modification DNA specificity" evidence="4">
    <location>
        <begin position="76"/>
        <end position="238"/>
    </location>
</feature>
<dbReference type="EMBL" id="NXLR01000022">
    <property type="protein sequence ID" value="RDU58995.1"/>
    <property type="molecule type" value="Genomic_DNA"/>
</dbReference>
<keyword evidence="5" id="KW-0255">Endonuclease</keyword>
<organism evidence="5 6">
    <name type="scientific">Helicobacter marmotae</name>
    <dbReference type="NCBI Taxonomy" id="152490"/>
    <lineage>
        <taxon>Bacteria</taxon>
        <taxon>Pseudomonadati</taxon>
        <taxon>Campylobacterota</taxon>
        <taxon>Epsilonproteobacteria</taxon>
        <taxon>Campylobacterales</taxon>
        <taxon>Helicobacteraceae</taxon>
        <taxon>Helicobacter</taxon>
    </lineage>
</organism>
<dbReference type="GO" id="GO:0003677">
    <property type="term" value="F:DNA binding"/>
    <property type="evidence" value="ECO:0007669"/>
    <property type="project" value="UniProtKB-KW"/>
</dbReference>
<reference evidence="5 6" key="1">
    <citation type="submission" date="2018-04" db="EMBL/GenBank/DDBJ databases">
        <title>Novel Campyloabacter and Helicobacter Species and Strains.</title>
        <authorList>
            <person name="Mannion A.J."/>
            <person name="Shen Z."/>
            <person name="Fox J.G."/>
        </authorList>
    </citation>
    <scope>NUCLEOTIDE SEQUENCE [LARGE SCALE GENOMIC DNA]</scope>
    <source>
        <strain evidence="5 6">MIT 98-6070</strain>
    </source>
</reference>
<evidence type="ECO:0000256" key="2">
    <source>
        <dbReference type="ARBA" id="ARBA00022747"/>
    </source>
</evidence>
<evidence type="ECO:0000313" key="5">
    <source>
        <dbReference type="EMBL" id="RDU58995.1"/>
    </source>
</evidence>
<dbReference type="GO" id="GO:0009307">
    <property type="term" value="P:DNA restriction-modification system"/>
    <property type="evidence" value="ECO:0007669"/>
    <property type="project" value="UniProtKB-KW"/>
</dbReference>
<keyword evidence="6" id="KW-1185">Reference proteome</keyword>